<comment type="caution">
    <text evidence="2">The sequence shown here is derived from an EMBL/GenBank/DDBJ whole genome shotgun (WGS) entry which is preliminary data.</text>
</comment>
<keyword evidence="3" id="KW-1185">Reference proteome</keyword>
<dbReference type="Gene3D" id="2.40.128.640">
    <property type="match status" value="1"/>
</dbReference>
<keyword evidence="1" id="KW-0732">Signal</keyword>
<dbReference type="EMBL" id="AQHY01000002">
    <property type="protein sequence ID" value="EOA58683.1"/>
    <property type="molecule type" value="Genomic_DNA"/>
</dbReference>
<feature type="chain" id="PRO_5004680402" description="Lipoprotein NlpE" evidence="1">
    <location>
        <begin position="22"/>
        <end position="144"/>
    </location>
</feature>
<reference evidence="2 3" key="1">
    <citation type="submission" date="2013-04" db="EMBL/GenBank/DDBJ databases">
        <title>The Genome Sequence of Bacteroides massiliensis DSM 17679.</title>
        <authorList>
            <consortium name="The Broad Institute Genomics Platform"/>
            <person name="Earl A."/>
            <person name="Ward D."/>
            <person name="Feldgarden M."/>
            <person name="Gevers D."/>
            <person name="Martens E."/>
            <person name="Fenner L."/>
            <person name="Roux V."/>
            <person name="Mallet M.N."/>
            <person name="Raoult D."/>
            <person name="Walker B."/>
            <person name="Young S."/>
            <person name="Zeng Q."/>
            <person name="Gargeya S."/>
            <person name="Fitzgerald M."/>
            <person name="Haas B."/>
            <person name="Abouelleil A."/>
            <person name="Allen A.W."/>
            <person name="Alvarado L."/>
            <person name="Arachchi H.M."/>
            <person name="Berlin A.M."/>
            <person name="Chapman S.B."/>
            <person name="Gainer-Dewar J."/>
            <person name="Goldberg J."/>
            <person name="Griggs A."/>
            <person name="Gujja S."/>
            <person name="Hansen M."/>
            <person name="Howarth C."/>
            <person name="Imamovic A."/>
            <person name="Ireland A."/>
            <person name="Larimer J."/>
            <person name="McCowan C."/>
            <person name="Murphy C."/>
            <person name="Pearson M."/>
            <person name="Poon T.W."/>
            <person name="Priest M."/>
            <person name="Roberts A."/>
            <person name="Saif S."/>
            <person name="Shea T."/>
            <person name="Sisk P."/>
            <person name="Sykes S."/>
            <person name="Wortman J."/>
            <person name="Nusbaum C."/>
            <person name="Birren B."/>
        </authorList>
    </citation>
    <scope>NUCLEOTIDE SEQUENCE [LARGE SCALE GENOMIC DNA]</scope>
    <source>
        <strain evidence="3">B84634 / Timone 84634 / DSM 17679 / JCM 13223</strain>
    </source>
</reference>
<dbReference type="STRING" id="1121098.HMPREF1534_00133"/>
<organism evidence="2 3">
    <name type="scientific">Phocaeicola massiliensis B84634 = Timone 84634 = DSM 17679 = JCM 13223</name>
    <dbReference type="NCBI Taxonomy" id="1121098"/>
    <lineage>
        <taxon>Bacteria</taxon>
        <taxon>Pseudomonadati</taxon>
        <taxon>Bacteroidota</taxon>
        <taxon>Bacteroidia</taxon>
        <taxon>Bacteroidales</taxon>
        <taxon>Bacteroidaceae</taxon>
        <taxon>Phocaeicola</taxon>
    </lineage>
</organism>
<evidence type="ECO:0000256" key="1">
    <source>
        <dbReference type="SAM" id="SignalP"/>
    </source>
</evidence>
<dbReference type="Pfam" id="PF04170">
    <property type="entry name" value="NlpE"/>
    <property type="match status" value="1"/>
</dbReference>
<dbReference type="PROSITE" id="PS51257">
    <property type="entry name" value="PROKAR_LIPOPROTEIN"/>
    <property type="match status" value="1"/>
</dbReference>
<gene>
    <name evidence="2" type="ORF">HMPREF1534_00133</name>
</gene>
<dbReference type="OrthoDB" id="5348860at2"/>
<dbReference type="RefSeq" id="WP_005935714.1">
    <property type="nucleotide sequence ID" value="NZ_KB890323.1"/>
</dbReference>
<evidence type="ECO:0000313" key="3">
    <source>
        <dbReference type="Proteomes" id="UP000017831"/>
    </source>
</evidence>
<dbReference type="AlphaFoldDB" id="U6RTV2"/>
<evidence type="ECO:0000313" key="2">
    <source>
        <dbReference type="EMBL" id="EOA58683.1"/>
    </source>
</evidence>
<dbReference type="HOGENOM" id="CLU_095662_0_0_10"/>
<dbReference type="GeneID" id="60063783"/>
<dbReference type="PATRIC" id="fig|1121098.3.peg.134"/>
<feature type="signal peptide" evidence="1">
    <location>
        <begin position="1"/>
        <end position="21"/>
    </location>
</feature>
<dbReference type="Proteomes" id="UP000017831">
    <property type="component" value="Unassembled WGS sequence"/>
</dbReference>
<sequence>MKKIFMLACACLLIAACNSNKKSTDNTTIAADTEVTDMHNAENALDYDGTYTGTFPAADCPGINITLTLNKDKTFTLVSEYIDRKDATFTDKGNYTIEGNLITLQNGTEKNYYKVGENTLTALDRDKQEITGELAEHYILHKQQ</sequence>
<protein>
    <recommendedName>
        <fullName evidence="4">Lipoprotein NlpE</fullName>
    </recommendedName>
</protein>
<evidence type="ECO:0008006" key="4">
    <source>
        <dbReference type="Google" id="ProtNLM"/>
    </source>
</evidence>
<dbReference type="InterPro" id="IPR007298">
    <property type="entry name" value="Cu-R_lipoprotein_NlpE"/>
</dbReference>
<dbReference type="eggNOG" id="COG3015">
    <property type="taxonomic scope" value="Bacteria"/>
</dbReference>
<accession>U6RTV2</accession>
<name>U6RTV2_9BACT</name>
<proteinExistence type="predicted"/>